<dbReference type="Gene3D" id="2.10.90.10">
    <property type="entry name" value="Cystine-knot cytokines"/>
    <property type="match status" value="1"/>
</dbReference>
<comment type="caution">
    <text evidence="8">The sequence shown here is derived from an EMBL/GenBank/DDBJ whole genome shotgun (WGS) entry which is preliminary data.</text>
</comment>
<dbReference type="InterPro" id="IPR029034">
    <property type="entry name" value="Cystine-knot_cytokine"/>
</dbReference>
<dbReference type="PANTHER" id="PTHR31129:SF2">
    <property type="entry name" value="GLYCOPROTEIN HORMONE ALPHA-2"/>
    <property type="match status" value="1"/>
</dbReference>
<evidence type="ECO:0000256" key="5">
    <source>
        <dbReference type="SAM" id="MobiDB-lite"/>
    </source>
</evidence>
<dbReference type="GO" id="GO:0005615">
    <property type="term" value="C:extracellular space"/>
    <property type="evidence" value="ECO:0007669"/>
    <property type="project" value="TreeGrafter"/>
</dbReference>
<dbReference type="OrthoDB" id="6421717at2759"/>
<dbReference type="InterPro" id="IPR004133">
    <property type="entry name" value="DAN_dom"/>
</dbReference>
<feature type="domain" description="DAN" evidence="7">
    <location>
        <begin position="19"/>
        <end position="71"/>
    </location>
</feature>
<name>A0A4C1UA74_EUMVA</name>
<evidence type="ECO:0000313" key="8">
    <source>
        <dbReference type="EMBL" id="GBP22786.1"/>
    </source>
</evidence>
<evidence type="ECO:0000256" key="3">
    <source>
        <dbReference type="ARBA" id="ARBA00022729"/>
    </source>
</evidence>
<keyword evidence="2" id="KW-0964">Secreted</keyword>
<keyword evidence="3 6" id="KW-0732">Signal</keyword>
<accession>A0A4C1UA74</accession>
<dbReference type="Proteomes" id="UP000299102">
    <property type="component" value="Unassembled WGS sequence"/>
</dbReference>
<dbReference type="STRING" id="151549.A0A4C1UA74"/>
<evidence type="ECO:0000259" key="7">
    <source>
        <dbReference type="Pfam" id="PF03045"/>
    </source>
</evidence>
<proteinExistence type="predicted"/>
<dbReference type="AlphaFoldDB" id="A0A4C1UA74"/>
<evidence type="ECO:0000256" key="2">
    <source>
        <dbReference type="ARBA" id="ARBA00022525"/>
    </source>
</evidence>
<sequence>MMIIGLLLVLSLGQIFAVEEWKRAGCHLTGYTRNISIPDCVSFRITTNACRGYCESWSLPSIMLGFKRHPVTSLGQCCNIMESEDQDTPRPLVRLDEIRLDPSAPKQLT</sequence>
<organism evidence="8 9">
    <name type="scientific">Eumeta variegata</name>
    <name type="common">Bagworm moth</name>
    <name type="synonym">Eumeta japonica</name>
    <dbReference type="NCBI Taxonomy" id="151549"/>
    <lineage>
        <taxon>Eukaryota</taxon>
        <taxon>Metazoa</taxon>
        <taxon>Ecdysozoa</taxon>
        <taxon>Arthropoda</taxon>
        <taxon>Hexapoda</taxon>
        <taxon>Insecta</taxon>
        <taxon>Pterygota</taxon>
        <taxon>Neoptera</taxon>
        <taxon>Endopterygota</taxon>
        <taxon>Lepidoptera</taxon>
        <taxon>Glossata</taxon>
        <taxon>Ditrysia</taxon>
        <taxon>Tineoidea</taxon>
        <taxon>Psychidae</taxon>
        <taxon>Oiketicinae</taxon>
        <taxon>Eumeta</taxon>
    </lineage>
</organism>
<dbReference type="PANTHER" id="PTHR31129">
    <property type="entry name" value="GLYCOPROTEIN HORMONE ALPHA-2"/>
    <property type="match status" value="1"/>
</dbReference>
<dbReference type="EMBL" id="BGZK01000143">
    <property type="protein sequence ID" value="GBP22786.1"/>
    <property type="molecule type" value="Genomic_DNA"/>
</dbReference>
<evidence type="ECO:0000256" key="1">
    <source>
        <dbReference type="ARBA" id="ARBA00004613"/>
    </source>
</evidence>
<feature type="region of interest" description="Disordered" evidence="5">
    <location>
        <begin position="84"/>
        <end position="109"/>
    </location>
</feature>
<evidence type="ECO:0000256" key="6">
    <source>
        <dbReference type="SAM" id="SignalP"/>
    </source>
</evidence>
<reference evidence="8 9" key="1">
    <citation type="journal article" date="2019" name="Commun. Biol.">
        <title>The bagworm genome reveals a unique fibroin gene that provides high tensile strength.</title>
        <authorList>
            <person name="Kono N."/>
            <person name="Nakamura H."/>
            <person name="Ohtoshi R."/>
            <person name="Tomita M."/>
            <person name="Numata K."/>
            <person name="Arakawa K."/>
        </authorList>
    </citation>
    <scope>NUCLEOTIDE SEQUENCE [LARGE SCALE GENOMIC DNA]</scope>
</reference>
<gene>
    <name evidence="8" type="ORF">EVAR_13577_1</name>
</gene>
<dbReference type="GO" id="GO:0007166">
    <property type="term" value="P:cell surface receptor signaling pathway"/>
    <property type="evidence" value="ECO:0007669"/>
    <property type="project" value="TreeGrafter"/>
</dbReference>
<dbReference type="GO" id="GO:0051427">
    <property type="term" value="F:hormone receptor binding"/>
    <property type="evidence" value="ECO:0007669"/>
    <property type="project" value="TreeGrafter"/>
</dbReference>
<dbReference type="Pfam" id="PF03045">
    <property type="entry name" value="DAN"/>
    <property type="match status" value="1"/>
</dbReference>
<keyword evidence="4" id="KW-1015">Disulfide bond</keyword>
<evidence type="ECO:0000313" key="9">
    <source>
        <dbReference type="Proteomes" id="UP000299102"/>
    </source>
</evidence>
<feature type="chain" id="PRO_5020030051" evidence="6">
    <location>
        <begin position="18"/>
        <end position="109"/>
    </location>
</feature>
<keyword evidence="9" id="KW-1185">Reference proteome</keyword>
<dbReference type="InterPro" id="IPR052680">
    <property type="entry name" value="Glyco_Hormone_Alpha"/>
</dbReference>
<comment type="subcellular location">
    <subcellularLocation>
        <location evidence="1">Secreted</location>
    </subcellularLocation>
</comment>
<protein>
    <submittedName>
        <fullName evidence="8">Thyrostimulin alpha-2 subunit</fullName>
    </submittedName>
</protein>
<feature type="signal peptide" evidence="6">
    <location>
        <begin position="1"/>
        <end position="17"/>
    </location>
</feature>
<evidence type="ECO:0000256" key="4">
    <source>
        <dbReference type="ARBA" id="ARBA00023157"/>
    </source>
</evidence>